<feature type="region of interest" description="Disordered" evidence="1">
    <location>
        <begin position="1"/>
        <end position="29"/>
    </location>
</feature>
<name>A0A7N2R769_QUELO</name>
<proteinExistence type="predicted"/>
<evidence type="ECO:0000256" key="1">
    <source>
        <dbReference type="SAM" id="MobiDB-lite"/>
    </source>
</evidence>
<dbReference type="EMBL" id="LRBV02000006">
    <property type="status" value="NOT_ANNOTATED_CDS"/>
    <property type="molecule type" value="Genomic_DNA"/>
</dbReference>
<dbReference type="InParanoid" id="A0A7N2R769"/>
<reference evidence="2 3" key="1">
    <citation type="journal article" date="2016" name="G3 (Bethesda)">
        <title>First Draft Assembly and Annotation of the Genome of a California Endemic Oak Quercus lobata Nee (Fagaceae).</title>
        <authorList>
            <person name="Sork V.L."/>
            <person name="Fitz-Gibbon S.T."/>
            <person name="Puiu D."/>
            <person name="Crepeau M."/>
            <person name="Gugger P.F."/>
            <person name="Sherman R."/>
            <person name="Stevens K."/>
            <person name="Langley C.H."/>
            <person name="Pellegrini M."/>
            <person name="Salzberg S.L."/>
        </authorList>
    </citation>
    <scope>NUCLEOTIDE SEQUENCE [LARGE SCALE GENOMIC DNA]</scope>
    <source>
        <strain evidence="2 3">cv. SW786</strain>
    </source>
</reference>
<evidence type="ECO:0000313" key="3">
    <source>
        <dbReference type="Proteomes" id="UP000594261"/>
    </source>
</evidence>
<sequence>MGEGEGSDFPPKKAQSDGPIACSSTTEAPTAKKLARQLDFTAFDSSASATVVLPEHPQTQTMTVTVAVAAQSQPP</sequence>
<dbReference type="AlphaFoldDB" id="A0A7N2R769"/>
<keyword evidence="3" id="KW-1185">Reference proteome</keyword>
<protein>
    <submittedName>
        <fullName evidence="2">Uncharacterized protein</fullName>
    </submittedName>
</protein>
<reference evidence="2" key="2">
    <citation type="submission" date="2021-01" db="UniProtKB">
        <authorList>
            <consortium name="EnsemblPlants"/>
        </authorList>
    </citation>
    <scope>IDENTIFICATION</scope>
</reference>
<dbReference type="Gramene" id="QL06p051952:mrna">
    <property type="protein sequence ID" value="QL06p051952:mrna:CDS:2"/>
    <property type="gene ID" value="QL06p051952"/>
</dbReference>
<evidence type="ECO:0000313" key="2">
    <source>
        <dbReference type="EnsemblPlants" id="QL06p051952:mrna:CDS:2"/>
    </source>
</evidence>
<dbReference type="Proteomes" id="UP000594261">
    <property type="component" value="Chromosome 6"/>
</dbReference>
<organism evidence="2 3">
    <name type="scientific">Quercus lobata</name>
    <name type="common">Valley oak</name>
    <dbReference type="NCBI Taxonomy" id="97700"/>
    <lineage>
        <taxon>Eukaryota</taxon>
        <taxon>Viridiplantae</taxon>
        <taxon>Streptophyta</taxon>
        <taxon>Embryophyta</taxon>
        <taxon>Tracheophyta</taxon>
        <taxon>Spermatophyta</taxon>
        <taxon>Magnoliopsida</taxon>
        <taxon>eudicotyledons</taxon>
        <taxon>Gunneridae</taxon>
        <taxon>Pentapetalae</taxon>
        <taxon>rosids</taxon>
        <taxon>fabids</taxon>
        <taxon>Fagales</taxon>
        <taxon>Fagaceae</taxon>
        <taxon>Quercus</taxon>
    </lineage>
</organism>
<dbReference type="EnsemblPlants" id="QL06p051952:mrna">
    <property type="protein sequence ID" value="QL06p051952:mrna:CDS:2"/>
    <property type="gene ID" value="QL06p051952"/>
</dbReference>
<accession>A0A7N2R769</accession>